<organism evidence="1">
    <name type="scientific">Neisseria meningitidis alpha153</name>
    <dbReference type="NCBI Taxonomy" id="663926"/>
    <lineage>
        <taxon>Bacteria</taxon>
        <taxon>Pseudomonadati</taxon>
        <taxon>Pseudomonadota</taxon>
        <taxon>Betaproteobacteria</taxon>
        <taxon>Neisseriales</taxon>
        <taxon>Neisseriaceae</taxon>
        <taxon>Neisseria</taxon>
    </lineage>
</organism>
<protein>
    <submittedName>
        <fullName evidence="1">Uncharacterized protein</fullName>
    </submittedName>
</protein>
<reference evidence="1" key="1">
    <citation type="journal article" date="2008" name="Proc. Natl. Acad. Sci. U.S.A.">
        <title>Whole-genome comparison of disease and carriage strains provides insights into virulence evolution in Neisseria meningitidis.</title>
        <authorList>
            <person name="Schoen C."/>
            <person name="Blom J."/>
            <person name="Claus H."/>
            <person name="Schramm-Glueck A."/>
            <person name="Brandt P."/>
            <person name="Mueller T."/>
            <person name="Goesmann A."/>
            <person name="Joseph B."/>
            <person name="Konietzny S."/>
            <person name="Kurzai O."/>
            <person name="Schmitt C."/>
            <person name="Friedrich T."/>
            <person name="Linke B."/>
            <person name="Vogel U."/>
            <person name="Frosch M."/>
        </authorList>
    </citation>
    <scope>NUCLEOTIDE SEQUENCE</scope>
    <source>
        <strain evidence="1">Alpha153</strain>
    </source>
</reference>
<name>C6SA55_NEIME</name>
<dbReference type="EMBL" id="AM889137">
    <property type="protein sequence ID" value="CBA03631.1"/>
    <property type="molecule type" value="Genomic_DNA"/>
</dbReference>
<gene>
    <name evidence="1" type="ORF">NME_0166</name>
</gene>
<sequence length="32" mass="3818">MADFDWIIENNRIKPTELSIYKGRLKNKKQPA</sequence>
<accession>C6SA55</accession>
<proteinExistence type="predicted"/>
<evidence type="ECO:0000313" key="1">
    <source>
        <dbReference type="EMBL" id="CBA03631.1"/>
    </source>
</evidence>
<dbReference type="AlphaFoldDB" id="C6SA55"/>